<comment type="similarity">
    <text evidence="4">Belongs to the TRAFAC class myosin-kinesin ATPase superfamily. Myosin family.</text>
</comment>
<keyword evidence="2" id="KW-0067">ATP-binding</keyword>
<gene>
    <name evidence="6" type="ORF">MGAL_10B066484</name>
</gene>
<keyword evidence="1" id="KW-0547">Nucleotide-binding</keyword>
<name>A0A8B6CXC1_MYTGA</name>
<dbReference type="Pfam" id="PF00063">
    <property type="entry name" value="Myosin_head"/>
    <property type="match status" value="1"/>
</dbReference>
<evidence type="ECO:0000313" key="7">
    <source>
        <dbReference type="Proteomes" id="UP000596742"/>
    </source>
</evidence>
<keyword evidence="3 4" id="KW-0009">Actin-binding</keyword>
<dbReference type="InterPro" id="IPR027417">
    <property type="entry name" value="P-loop_NTPase"/>
</dbReference>
<proteinExistence type="inferred from homology"/>
<feature type="domain" description="Myosin motor" evidence="5">
    <location>
        <begin position="1"/>
        <end position="158"/>
    </location>
</feature>
<sequence>MSMNFDDAGFHFNYKIIFSRSLSSNYRTSTSISILDTPGFQNPSTCGRQTGATFEDLCHNYSQERLQLLFHDITFTMQQDKYSQEGITCDFEFVTSSPASMVSLIDKPAQQNLTTVRQPGLTRLTHVNHHHDGEEVFLIYHITSLFDISRLSPLVYFL</sequence>
<evidence type="ECO:0000256" key="4">
    <source>
        <dbReference type="PROSITE-ProRule" id="PRU00782"/>
    </source>
</evidence>
<dbReference type="AlphaFoldDB" id="A0A8B6CXC1"/>
<keyword evidence="4" id="KW-0518">Myosin</keyword>
<dbReference type="PANTHER" id="PTHR13140">
    <property type="entry name" value="MYOSIN"/>
    <property type="match status" value="1"/>
</dbReference>
<dbReference type="PANTHER" id="PTHR13140:SF706">
    <property type="entry name" value="DILUTE CLASS UNCONVENTIONAL MYOSIN, ISOFORM C"/>
    <property type="match status" value="1"/>
</dbReference>
<organism evidence="6 7">
    <name type="scientific">Mytilus galloprovincialis</name>
    <name type="common">Mediterranean mussel</name>
    <dbReference type="NCBI Taxonomy" id="29158"/>
    <lineage>
        <taxon>Eukaryota</taxon>
        <taxon>Metazoa</taxon>
        <taxon>Spiralia</taxon>
        <taxon>Lophotrochozoa</taxon>
        <taxon>Mollusca</taxon>
        <taxon>Bivalvia</taxon>
        <taxon>Autobranchia</taxon>
        <taxon>Pteriomorphia</taxon>
        <taxon>Mytilida</taxon>
        <taxon>Mytiloidea</taxon>
        <taxon>Mytilidae</taxon>
        <taxon>Mytilinae</taxon>
        <taxon>Mytilus</taxon>
    </lineage>
</organism>
<dbReference type="Proteomes" id="UP000596742">
    <property type="component" value="Unassembled WGS sequence"/>
</dbReference>
<comment type="caution">
    <text evidence="4">Lacks conserved residue(s) required for the propagation of feature annotation.</text>
</comment>
<reference evidence="6" key="1">
    <citation type="submission" date="2018-11" db="EMBL/GenBank/DDBJ databases">
        <authorList>
            <person name="Alioto T."/>
            <person name="Alioto T."/>
        </authorList>
    </citation>
    <scope>NUCLEOTIDE SEQUENCE</scope>
</reference>
<dbReference type="GO" id="GO:0007015">
    <property type="term" value="P:actin filament organization"/>
    <property type="evidence" value="ECO:0007669"/>
    <property type="project" value="TreeGrafter"/>
</dbReference>
<keyword evidence="4" id="KW-0505">Motor protein</keyword>
<protein>
    <recommendedName>
        <fullName evidence="5">Myosin motor domain-containing protein</fullName>
    </recommendedName>
</protein>
<evidence type="ECO:0000256" key="2">
    <source>
        <dbReference type="ARBA" id="ARBA00022840"/>
    </source>
</evidence>
<evidence type="ECO:0000313" key="6">
    <source>
        <dbReference type="EMBL" id="VDI10701.1"/>
    </source>
</evidence>
<comment type="caution">
    <text evidence="6">The sequence shown here is derived from an EMBL/GenBank/DDBJ whole genome shotgun (WGS) entry which is preliminary data.</text>
</comment>
<dbReference type="InterPro" id="IPR001609">
    <property type="entry name" value="Myosin_head_motor_dom-like"/>
</dbReference>
<dbReference type="Gene3D" id="1.20.58.530">
    <property type="match status" value="1"/>
</dbReference>
<dbReference type="GO" id="GO:0016020">
    <property type="term" value="C:membrane"/>
    <property type="evidence" value="ECO:0007669"/>
    <property type="project" value="TreeGrafter"/>
</dbReference>
<dbReference type="GO" id="GO:0005524">
    <property type="term" value="F:ATP binding"/>
    <property type="evidence" value="ECO:0007669"/>
    <property type="project" value="UniProtKB-KW"/>
</dbReference>
<dbReference type="SUPFAM" id="SSF52540">
    <property type="entry name" value="P-loop containing nucleoside triphosphate hydrolases"/>
    <property type="match status" value="1"/>
</dbReference>
<dbReference type="GO" id="GO:0000146">
    <property type="term" value="F:microfilament motor activity"/>
    <property type="evidence" value="ECO:0007669"/>
    <property type="project" value="TreeGrafter"/>
</dbReference>
<keyword evidence="7" id="KW-1185">Reference proteome</keyword>
<accession>A0A8B6CXC1</accession>
<dbReference type="GO" id="GO:0051015">
    <property type="term" value="F:actin filament binding"/>
    <property type="evidence" value="ECO:0007669"/>
    <property type="project" value="TreeGrafter"/>
</dbReference>
<dbReference type="GO" id="GO:0005737">
    <property type="term" value="C:cytoplasm"/>
    <property type="evidence" value="ECO:0007669"/>
    <property type="project" value="TreeGrafter"/>
</dbReference>
<dbReference type="PROSITE" id="PS51456">
    <property type="entry name" value="MYOSIN_MOTOR"/>
    <property type="match status" value="1"/>
</dbReference>
<dbReference type="GO" id="GO:0016459">
    <property type="term" value="C:myosin complex"/>
    <property type="evidence" value="ECO:0007669"/>
    <property type="project" value="UniProtKB-KW"/>
</dbReference>
<dbReference type="OrthoDB" id="2914378at2759"/>
<evidence type="ECO:0000256" key="1">
    <source>
        <dbReference type="ARBA" id="ARBA00022741"/>
    </source>
</evidence>
<evidence type="ECO:0000256" key="3">
    <source>
        <dbReference type="ARBA" id="ARBA00023203"/>
    </source>
</evidence>
<dbReference type="EMBL" id="UYJE01002431">
    <property type="protein sequence ID" value="VDI10701.1"/>
    <property type="molecule type" value="Genomic_DNA"/>
</dbReference>
<evidence type="ECO:0000259" key="5">
    <source>
        <dbReference type="PROSITE" id="PS51456"/>
    </source>
</evidence>